<gene>
    <name evidence="2" type="ORF">Fot_09301</name>
</gene>
<evidence type="ECO:0000313" key="2">
    <source>
        <dbReference type="EMBL" id="KAL2547771.1"/>
    </source>
</evidence>
<feature type="region of interest" description="Disordered" evidence="1">
    <location>
        <begin position="157"/>
        <end position="185"/>
    </location>
</feature>
<keyword evidence="3" id="KW-1185">Reference proteome</keyword>
<feature type="compositionally biased region" description="Low complexity" evidence="1">
    <location>
        <begin position="274"/>
        <end position="287"/>
    </location>
</feature>
<feature type="region of interest" description="Disordered" evidence="1">
    <location>
        <begin position="254"/>
        <end position="287"/>
    </location>
</feature>
<feature type="compositionally biased region" description="Polar residues" evidence="1">
    <location>
        <begin position="157"/>
        <end position="176"/>
    </location>
</feature>
<organism evidence="2 3">
    <name type="scientific">Forsythia ovata</name>
    <dbReference type="NCBI Taxonomy" id="205694"/>
    <lineage>
        <taxon>Eukaryota</taxon>
        <taxon>Viridiplantae</taxon>
        <taxon>Streptophyta</taxon>
        <taxon>Embryophyta</taxon>
        <taxon>Tracheophyta</taxon>
        <taxon>Spermatophyta</taxon>
        <taxon>Magnoliopsida</taxon>
        <taxon>eudicotyledons</taxon>
        <taxon>Gunneridae</taxon>
        <taxon>Pentapetalae</taxon>
        <taxon>asterids</taxon>
        <taxon>lamiids</taxon>
        <taxon>Lamiales</taxon>
        <taxon>Oleaceae</taxon>
        <taxon>Forsythieae</taxon>
        <taxon>Forsythia</taxon>
    </lineage>
</organism>
<protein>
    <submittedName>
        <fullName evidence="2">Uncharacterized protein</fullName>
    </submittedName>
</protein>
<dbReference type="AlphaFoldDB" id="A0ABD1WDL8"/>
<sequence length="342" mass="38816">MVAARYPQPWFRVERSNDEIVLVMKKISMLEVDWFNMKNNSNIWQSTVQDFLAQQGIFQNVMLGKRPKEMQDVEWEELEVKTFNTAQSILNGGDLFAALPYAACAPPDVGDDSLKSAVSAAFFNLLVETLLHKKKQAHKCNLFMTILFHNNGETTKKQQYLSTSSNDPNQESTETTPPLPQVHQQPPRIVVSGSASFIPHPSYISSNGTRVSLEQQQFEALNQKRPRYTIGQWKLLPYPSQHKHSQVNILSTESSPYPSALANPPPHQTKPQNTAASSLDTTSSPSHSPRWFHYAASVQETSKLEDEQIFRQQFINGKYVSPVWKPNAMLWLACWIFHLMVG</sequence>
<dbReference type="Proteomes" id="UP001604277">
    <property type="component" value="Unassembled WGS sequence"/>
</dbReference>
<reference evidence="3" key="1">
    <citation type="submission" date="2024-07" db="EMBL/GenBank/DDBJ databases">
        <title>Two chromosome-level genome assemblies of Korean endemic species Abeliophyllum distichum and Forsythia ovata (Oleaceae).</title>
        <authorList>
            <person name="Jang H."/>
        </authorList>
    </citation>
    <scope>NUCLEOTIDE SEQUENCE [LARGE SCALE GENOMIC DNA]</scope>
</reference>
<name>A0ABD1WDL8_9LAMI</name>
<accession>A0ABD1WDL8</accession>
<evidence type="ECO:0000313" key="3">
    <source>
        <dbReference type="Proteomes" id="UP001604277"/>
    </source>
</evidence>
<proteinExistence type="predicted"/>
<comment type="caution">
    <text evidence="2">The sequence shown here is derived from an EMBL/GenBank/DDBJ whole genome shotgun (WGS) entry which is preliminary data.</text>
</comment>
<evidence type="ECO:0000256" key="1">
    <source>
        <dbReference type="SAM" id="MobiDB-lite"/>
    </source>
</evidence>
<dbReference type="EMBL" id="JBFOLJ010000003">
    <property type="protein sequence ID" value="KAL2547771.1"/>
    <property type="molecule type" value="Genomic_DNA"/>
</dbReference>